<evidence type="ECO:0000313" key="2">
    <source>
        <dbReference type="EMBL" id="MEN3748758.1"/>
    </source>
</evidence>
<accession>A0ABV0BB19</accession>
<dbReference type="Pfam" id="PF00378">
    <property type="entry name" value="ECH_1"/>
    <property type="match status" value="1"/>
</dbReference>
<dbReference type="EMBL" id="JBDIZK010000010">
    <property type="protein sequence ID" value="MEN3748758.1"/>
    <property type="molecule type" value="Genomic_DNA"/>
</dbReference>
<dbReference type="PANTHER" id="PTHR43459:SF1">
    <property type="entry name" value="EG:BACN32G11.4 PROTEIN"/>
    <property type="match status" value="1"/>
</dbReference>
<comment type="similarity">
    <text evidence="1">Belongs to the enoyl-CoA hydratase/isomerase family.</text>
</comment>
<evidence type="ECO:0000313" key="3">
    <source>
        <dbReference type="Proteomes" id="UP001427805"/>
    </source>
</evidence>
<dbReference type="InterPro" id="IPR029045">
    <property type="entry name" value="ClpP/crotonase-like_dom_sf"/>
</dbReference>
<comment type="caution">
    <text evidence="2">The sequence shown here is derived from an EMBL/GenBank/DDBJ whole genome shotgun (WGS) entry which is preliminary data.</text>
</comment>
<protein>
    <submittedName>
        <fullName evidence="2">Enoyl-CoA hydratase-related protein</fullName>
    </submittedName>
</protein>
<organism evidence="2 3">
    <name type="scientific">Sphingomonas rustica</name>
    <dbReference type="NCBI Taxonomy" id="3103142"/>
    <lineage>
        <taxon>Bacteria</taxon>
        <taxon>Pseudomonadati</taxon>
        <taxon>Pseudomonadota</taxon>
        <taxon>Alphaproteobacteria</taxon>
        <taxon>Sphingomonadales</taxon>
        <taxon>Sphingomonadaceae</taxon>
        <taxon>Sphingomonas</taxon>
    </lineage>
</organism>
<dbReference type="Gene3D" id="3.90.226.10">
    <property type="entry name" value="2-enoyl-CoA Hydratase, Chain A, domain 1"/>
    <property type="match status" value="1"/>
</dbReference>
<reference evidence="2 3" key="1">
    <citation type="submission" date="2024-05" db="EMBL/GenBank/DDBJ databases">
        <title>Sphingomonas sp. HF-S3 16S ribosomal RNA gene Genome sequencing and assembly.</title>
        <authorList>
            <person name="Lee H."/>
        </authorList>
    </citation>
    <scope>NUCLEOTIDE SEQUENCE [LARGE SCALE GENOMIC DNA]</scope>
    <source>
        <strain evidence="2 3">HF-S3</strain>
    </source>
</reference>
<dbReference type="InterPro" id="IPR001753">
    <property type="entry name" value="Enoyl-CoA_hydra/iso"/>
</dbReference>
<dbReference type="SUPFAM" id="SSF52096">
    <property type="entry name" value="ClpP/crotonase"/>
    <property type="match status" value="1"/>
</dbReference>
<name>A0ABV0BB19_9SPHN</name>
<dbReference type="RefSeq" id="WP_346247797.1">
    <property type="nucleotide sequence ID" value="NZ_JBDIZK010000010.1"/>
</dbReference>
<sequence>MSDAPTVVLERDGDVGIVRLNRPDRLNAVTYPMLDLIAATLRQAVDEGARAILLTGEGRAFCSGADLSGRGGDALLDPGESLRRHYNPMMRTFADLPVPIVTAINGPAAGAGASIALGGDIVVMARSAYLLLAFANIGLVPDAGGTWLIAKAAGRAKVLEMALLGEKLPADQALDAGLVTRVVDDEALMDTALDYARRLAAKPTVALGLIRKQVAAALSGTFEQTLEIEASHQSIAGRTEDFQEGVAAFLQKRQPAFRGK</sequence>
<evidence type="ECO:0000256" key="1">
    <source>
        <dbReference type="ARBA" id="ARBA00005254"/>
    </source>
</evidence>
<dbReference type="Gene3D" id="1.10.12.10">
    <property type="entry name" value="Lyase 2-enoyl-coa Hydratase, Chain A, domain 2"/>
    <property type="match status" value="1"/>
</dbReference>
<dbReference type="Proteomes" id="UP001427805">
    <property type="component" value="Unassembled WGS sequence"/>
</dbReference>
<gene>
    <name evidence="2" type="ORF">TPR58_16405</name>
</gene>
<dbReference type="InterPro" id="IPR014748">
    <property type="entry name" value="Enoyl-CoA_hydra_C"/>
</dbReference>
<dbReference type="CDD" id="cd06558">
    <property type="entry name" value="crotonase-like"/>
    <property type="match status" value="1"/>
</dbReference>
<keyword evidence="3" id="KW-1185">Reference proteome</keyword>
<dbReference type="PANTHER" id="PTHR43459">
    <property type="entry name" value="ENOYL-COA HYDRATASE"/>
    <property type="match status" value="1"/>
</dbReference>
<proteinExistence type="inferred from homology"/>